<sequence>MRGCTRPWNFMGWSREQAPPRPVDQEPPWIANNPGRTSESEVPLSGPGRFPPPGNSNILWGGGKNVRGGKPQKPEALKDEDSDDTKGELLKRRDSDDGQGGIGRNVMDGAEDSNGGN</sequence>
<dbReference type="EMBL" id="WIWT01000039">
    <property type="protein sequence ID" value="KAF3210133.1"/>
    <property type="molecule type" value="Genomic_DNA"/>
</dbReference>
<evidence type="ECO:0000256" key="1">
    <source>
        <dbReference type="SAM" id="MobiDB-lite"/>
    </source>
</evidence>
<dbReference type="Proteomes" id="UP000614610">
    <property type="component" value="Unassembled WGS sequence"/>
</dbReference>
<evidence type="ECO:0000313" key="7">
    <source>
        <dbReference type="Proteomes" id="UP000479691"/>
    </source>
</evidence>
<evidence type="ECO:0000313" key="3">
    <source>
        <dbReference type="EMBL" id="KAF3208352.1"/>
    </source>
</evidence>
<dbReference type="Proteomes" id="UP000483672">
    <property type="component" value="Unassembled WGS sequence"/>
</dbReference>
<gene>
    <name evidence="3" type="ORF">TWF106_011456</name>
    <name evidence="5" type="ORF">TWF191_005360</name>
    <name evidence="4" type="ORF">TWF679_006881</name>
    <name evidence="2" type="ORF">TWF788_004991</name>
</gene>
<feature type="compositionally biased region" description="Basic and acidic residues" evidence="1">
    <location>
        <begin position="72"/>
        <end position="96"/>
    </location>
</feature>
<dbReference type="Proteomes" id="UP000472727">
    <property type="component" value="Unassembled WGS sequence"/>
</dbReference>
<organism evidence="5 8">
    <name type="scientific">Orbilia oligospora</name>
    <name type="common">Nematode-trapping fungus</name>
    <name type="synonym">Arthrobotrys oligospora</name>
    <dbReference type="NCBI Taxonomy" id="2813651"/>
    <lineage>
        <taxon>Eukaryota</taxon>
        <taxon>Fungi</taxon>
        <taxon>Dikarya</taxon>
        <taxon>Ascomycota</taxon>
        <taxon>Pezizomycotina</taxon>
        <taxon>Orbiliomycetes</taxon>
        <taxon>Orbiliales</taxon>
        <taxon>Orbiliaceae</taxon>
        <taxon>Orbilia</taxon>
    </lineage>
</organism>
<dbReference type="OrthoDB" id="5332755at2759"/>
<proteinExistence type="predicted"/>
<dbReference type="Proteomes" id="UP000479691">
    <property type="component" value="Unassembled WGS sequence"/>
</dbReference>
<evidence type="ECO:0000313" key="2">
    <source>
        <dbReference type="EMBL" id="KAF3184742.1"/>
    </source>
</evidence>
<dbReference type="EMBL" id="JAABOE010000023">
    <property type="protein sequence ID" value="KAF3184742.1"/>
    <property type="molecule type" value="Genomic_DNA"/>
</dbReference>
<reference evidence="6 7" key="1">
    <citation type="submission" date="2019-06" db="EMBL/GenBank/DDBJ databases">
        <authorList>
            <person name="Palmer J.M."/>
        </authorList>
    </citation>
    <scope>NUCLEOTIDE SEQUENCE [LARGE SCALE GENOMIC DNA]</scope>
    <source>
        <strain evidence="3 6">TWF106</strain>
        <strain evidence="5 8">TWF191</strain>
        <strain evidence="4">TWF679</strain>
        <strain evidence="2 7">TWF788</strain>
    </source>
</reference>
<feature type="region of interest" description="Disordered" evidence="1">
    <location>
        <begin position="1"/>
        <end position="117"/>
    </location>
</feature>
<evidence type="ECO:0000313" key="6">
    <source>
        <dbReference type="Proteomes" id="UP000472727"/>
    </source>
</evidence>
<evidence type="ECO:0000313" key="4">
    <source>
        <dbReference type="EMBL" id="KAF3210133.1"/>
    </source>
</evidence>
<dbReference type="AlphaFoldDB" id="A0A6G1MD27"/>
<dbReference type="EMBL" id="WIPF01000028">
    <property type="protein sequence ID" value="KAF3225310.1"/>
    <property type="molecule type" value="Genomic_DNA"/>
</dbReference>
<evidence type="ECO:0000313" key="8">
    <source>
        <dbReference type="Proteomes" id="UP000483672"/>
    </source>
</evidence>
<protein>
    <submittedName>
        <fullName evidence="5">Uncharacterized protein</fullName>
    </submittedName>
</protein>
<evidence type="ECO:0000313" key="5">
    <source>
        <dbReference type="EMBL" id="KAF3225310.1"/>
    </source>
</evidence>
<dbReference type="EMBL" id="WIWS01000093">
    <property type="protein sequence ID" value="KAF3208352.1"/>
    <property type="molecule type" value="Genomic_DNA"/>
</dbReference>
<accession>A0A6G1MD27</accession>
<name>A0A6G1MD27_ORBOL</name>
<comment type="caution">
    <text evidence="5">The sequence shown here is derived from an EMBL/GenBank/DDBJ whole genome shotgun (WGS) entry which is preliminary data.</text>
</comment>